<dbReference type="InterPro" id="IPR012667">
    <property type="entry name" value="CbtB_put"/>
</dbReference>
<evidence type="ECO:0000313" key="2">
    <source>
        <dbReference type="EMBL" id="MBE9077152.1"/>
    </source>
</evidence>
<dbReference type="Pfam" id="PF09489">
    <property type="entry name" value="CbtB"/>
    <property type="match status" value="1"/>
</dbReference>
<gene>
    <name evidence="2" type="ORF">IQ241_07550</name>
</gene>
<keyword evidence="1" id="KW-1133">Transmembrane helix</keyword>
<reference evidence="2" key="1">
    <citation type="submission" date="2020-10" db="EMBL/GenBank/DDBJ databases">
        <authorList>
            <person name="Castelo-Branco R."/>
            <person name="Eusebio N."/>
            <person name="Adriana R."/>
            <person name="Vieira A."/>
            <person name="Brugerolle De Fraissinette N."/>
            <person name="Rezende De Castro R."/>
            <person name="Schneider M.P."/>
            <person name="Vasconcelos V."/>
            <person name="Leao P.N."/>
        </authorList>
    </citation>
    <scope>NUCLEOTIDE SEQUENCE</scope>
    <source>
        <strain evidence="2">LEGE 07310</strain>
    </source>
</reference>
<keyword evidence="1" id="KW-0812">Transmembrane</keyword>
<name>A0A8J7DB31_9CYAN</name>
<feature type="transmembrane region" description="Helical" evidence="1">
    <location>
        <begin position="21"/>
        <end position="42"/>
    </location>
</feature>
<dbReference type="RefSeq" id="WP_193905814.1">
    <property type="nucleotide sequence ID" value="NZ_JADEXG010000013.1"/>
</dbReference>
<dbReference type="EMBL" id="JADEXG010000013">
    <property type="protein sequence ID" value="MBE9077152.1"/>
    <property type="molecule type" value="Genomic_DNA"/>
</dbReference>
<evidence type="ECO:0000256" key="1">
    <source>
        <dbReference type="SAM" id="Phobius"/>
    </source>
</evidence>
<dbReference type="Proteomes" id="UP000636505">
    <property type="component" value="Unassembled WGS sequence"/>
</dbReference>
<evidence type="ECO:0000313" key="3">
    <source>
        <dbReference type="Proteomes" id="UP000636505"/>
    </source>
</evidence>
<protein>
    <submittedName>
        <fullName evidence="2">CbtB-domain containing protein</fullName>
    </submittedName>
</protein>
<accession>A0A8J7DB31</accession>
<keyword evidence="3" id="KW-1185">Reference proteome</keyword>
<dbReference type="AlphaFoldDB" id="A0A8J7DB31"/>
<sequence length="62" mass="6916">MYSSKLSTLKRAKQGVLSVPVQAILFLSLGSLSLWMLFFSSYPATHNTMHQTRHHTLGVGCH</sequence>
<proteinExistence type="predicted"/>
<keyword evidence="1" id="KW-0472">Membrane</keyword>
<organism evidence="2 3">
    <name type="scientific">Vasconcelosia minhoensis LEGE 07310</name>
    <dbReference type="NCBI Taxonomy" id="915328"/>
    <lineage>
        <taxon>Bacteria</taxon>
        <taxon>Bacillati</taxon>
        <taxon>Cyanobacteriota</taxon>
        <taxon>Cyanophyceae</taxon>
        <taxon>Nodosilineales</taxon>
        <taxon>Cymatolegaceae</taxon>
        <taxon>Vasconcelosia</taxon>
        <taxon>Vasconcelosia minhoensis</taxon>
    </lineage>
</organism>
<comment type="caution">
    <text evidence="2">The sequence shown here is derived from an EMBL/GenBank/DDBJ whole genome shotgun (WGS) entry which is preliminary data.</text>
</comment>